<proteinExistence type="predicted"/>
<sequence>MLLLVEFLSNLKGILDAFTQKFCSIGMKWECGMGLFIPRMLKVLFGFLECTTERNKSVLFISYSRKQPLYSLGRL</sequence>
<evidence type="ECO:0000313" key="2">
    <source>
        <dbReference type="Proteomes" id="UP001055879"/>
    </source>
</evidence>
<reference evidence="2" key="1">
    <citation type="journal article" date="2022" name="Mol. Ecol. Resour.">
        <title>The genomes of chicory, endive, great burdock and yacon provide insights into Asteraceae palaeo-polyploidization history and plant inulin production.</title>
        <authorList>
            <person name="Fan W."/>
            <person name="Wang S."/>
            <person name="Wang H."/>
            <person name="Wang A."/>
            <person name="Jiang F."/>
            <person name="Liu H."/>
            <person name="Zhao H."/>
            <person name="Xu D."/>
            <person name="Zhang Y."/>
        </authorList>
    </citation>
    <scope>NUCLEOTIDE SEQUENCE [LARGE SCALE GENOMIC DNA]</scope>
    <source>
        <strain evidence="2">cv. Niubang</strain>
    </source>
</reference>
<keyword evidence="2" id="KW-1185">Reference proteome</keyword>
<reference evidence="1 2" key="2">
    <citation type="journal article" date="2022" name="Mol. Ecol. Resour.">
        <title>The genomes of chicory, endive, great burdock and yacon provide insights into Asteraceae paleo-polyploidization history and plant inulin production.</title>
        <authorList>
            <person name="Fan W."/>
            <person name="Wang S."/>
            <person name="Wang H."/>
            <person name="Wang A."/>
            <person name="Jiang F."/>
            <person name="Liu H."/>
            <person name="Zhao H."/>
            <person name="Xu D."/>
            <person name="Zhang Y."/>
        </authorList>
    </citation>
    <scope>NUCLEOTIDE SEQUENCE [LARGE SCALE GENOMIC DNA]</scope>
    <source>
        <strain evidence="2">cv. Niubang</strain>
    </source>
</reference>
<evidence type="ECO:0000313" key="1">
    <source>
        <dbReference type="EMBL" id="KAI3733758.1"/>
    </source>
</evidence>
<dbReference type="EMBL" id="CM042050">
    <property type="protein sequence ID" value="KAI3733758.1"/>
    <property type="molecule type" value="Genomic_DNA"/>
</dbReference>
<accession>A0ACB9CHY3</accession>
<gene>
    <name evidence="1" type="ORF">L6452_13214</name>
</gene>
<protein>
    <submittedName>
        <fullName evidence="1">Uncharacterized protein</fullName>
    </submittedName>
</protein>
<dbReference type="Proteomes" id="UP001055879">
    <property type="component" value="Linkage Group LG04"/>
</dbReference>
<name>A0ACB9CHY3_ARCLA</name>
<comment type="caution">
    <text evidence="1">The sequence shown here is derived from an EMBL/GenBank/DDBJ whole genome shotgun (WGS) entry which is preliminary data.</text>
</comment>
<organism evidence="1 2">
    <name type="scientific">Arctium lappa</name>
    <name type="common">Greater burdock</name>
    <name type="synonym">Lappa major</name>
    <dbReference type="NCBI Taxonomy" id="4217"/>
    <lineage>
        <taxon>Eukaryota</taxon>
        <taxon>Viridiplantae</taxon>
        <taxon>Streptophyta</taxon>
        <taxon>Embryophyta</taxon>
        <taxon>Tracheophyta</taxon>
        <taxon>Spermatophyta</taxon>
        <taxon>Magnoliopsida</taxon>
        <taxon>eudicotyledons</taxon>
        <taxon>Gunneridae</taxon>
        <taxon>Pentapetalae</taxon>
        <taxon>asterids</taxon>
        <taxon>campanulids</taxon>
        <taxon>Asterales</taxon>
        <taxon>Asteraceae</taxon>
        <taxon>Carduoideae</taxon>
        <taxon>Cardueae</taxon>
        <taxon>Arctiinae</taxon>
        <taxon>Arctium</taxon>
    </lineage>
</organism>